<dbReference type="AlphaFoldDB" id="A0A6S7FR84"/>
<dbReference type="GO" id="GO:0097602">
    <property type="term" value="F:cullin family protein binding"/>
    <property type="evidence" value="ECO:0007669"/>
    <property type="project" value="TreeGrafter"/>
</dbReference>
<reference evidence="3" key="1">
    <citation type="submission" date="2020-04" db="EMBL/GenBank/DDBJ databases">
        <authorList>
            <person name="Alioto T."/>
            <person name="Alioto T."/>
            <person name="Gomez Garrido J."/>
        </authorList>
    </citation>
    <scope>NUCLEOTIDE SEQUENCE</scope>
    <source>
        <strain evidence="3">A484AB</strain>
    </source>
</reference>
<dbReference type="Proteomes" id="UP001152795">
    <property type="component" value="Unassembled WGS sequence"/>
</dbReference>
<name>A0A6S7FR84_PARCT</name>
<dbReference type="EMBL" id="CACRXK020000203">
    <property type="protein sequence ID" value="CAB3979493.1"/>
    <property type="molecule type" value="Genomic_DNA"/>
</dbReference>
<dbReference type="PANTHER" id="PTHR12281:SF12">
    <property type="entry name" value="DEFECTIVE IN CULLIN NEDDYLATION PROTEIN"/>
    <property type="match status" value="1"/>
</dbReference>
<organism evidence="3 4">
    <name type="scientific">Paramuricea clavata</name>
    <name type="common">Red gorgonian</name>
    <name type="synonym">Violescent sea-whip</name>
    <dbReference type="NCBI Taxonomy" id="317549"/>
    <lineage>
        <taxon>Eukaryota</taxon>
        <taxon>Metazoa</taxon>
        <taxon>Cnidaria</taxon>
        <taxon>Anthozoa</taxon>
        <taxon>Octocorallia</taxon>
        <taxon>Malacalcyonacea</taxon>
        <taxon>Plexauridae</taxon>
        <taxon>Paramuricea</taxon>
    </lineage>
</organism>
<dbReference type="GO" id="GO:0000151">
    <property type="term" value="C:ubiquitin ligase complex"/>
    <property type="evidence" value="ECO:0007669"/>
    <property type="project" value="TreeGrafter"/>
</dbReference>
<sequence>MPPRGKRKSAKENQTAAKKAKVEKSSETSRKRDDISKPFSVKKCKVWFEEYADEPDIIGPDGIQKLCKDLHLDPEDIVMLVVAWKLNAENLGFFKFSEWSTGMGSLQCDSTKKLQSKLKSLKSLINDPVVFKKMYRYAFDFCRNKDQRSLDIDMAMEMLKILLSESWTLLDPFVEFIEQSDYKVINKDQWCNVLEFCRTVKSDLSNYDVDGAWPVMLDEFVEWFNNHPKM</sequence>
<dbReference type="GO" id="GO:0031624">
    <property type="term" value="F:ubiquitin conjugating enzyme binding"/>
    <property type="evidence" value="ECO:0007669"/>
    <property type="project" value="TreeGrafter"/>
</dbReference>
<dbReference type="FunFam" id="1.10.238.200:FF:000002">
    <property type="entry name" value="DCN1-like protein"/>
    <property type="match status" value="1"/>
</dbReference>
<evidence type="ECO:0000256" key="2">
    <source>
        <dbReference type="SAM" id="MobiDB-lite"/>
    </source>
</evidence>
<dbReference type="PANTHER" id="PTHR12281">
    <property type="entry name" value="RP42 RELATED"/>
    <property type="match status" value="1"/>
</dbReference>
<dbReference type="InterPro" id="IPR014764">
    <property type="entry name" value="DCN-prot"/>
</dbReference>
<proteinExistence type="predicted"/>
<dbReference type="Gene3D" id="1.10.238.200">
    <property type="entry name" value="Cullin, PONY binding domain"/>
    <property type="match status" value="1"/>
</dbReference>
<dbReference type="GO" id="GO:0045116">
    <property type="term" value="P:protein neddylation"/>
    <property type="evidence" value="ECO:0007669"/>
    <property type="project" value="TreeGrafter"/>
</dbReference>
<protein>
    <recommendedName>
        <fullName evidence="1">Defective in cullin neddylation protein</fullName>
    </recommendedName>
</protein>
<dbReference type="GO" id="GO:0032182">
    <property type="term" value="F:ubiquitin-like protein binding"/>
    <property type="evidence" value="ECO:0007669"/>
    <property type="project" value="TreeGrafter"/>
</dbReference>
<dbReference type="Pfam" id="PF03556">
    <property type="entry name" value="Cullin_binding"/>
    <property type="match status" value="1"/>
</dbReference>
<keyword evidence="4" id="KW-1185">Reference proteome</keyword>
<comment type="caution">
    <text evidence="3">The sequence shown here is derived from an EMBL/GenBank/DDBJ whole genome shotgun (WGS) entry which is preliminary data.</text>
</comment>
<gene>
    <name evidence="3" type="ORF">PACLA_8A076358</name>
</gene>
<accession>A0A6S7FR84</accession>
<dbReference type="OrthoDB" id="286637at2759"/>
<feature type="region of interest" description="Disordered" evidence="2">
    <location>
        <begin position="1"/>
        <end position="35"/>
    </location>
</feature>
<evidence type="ECO:0000313" key="4">
    <source>
        <dbReference type="Proteomes" id="UP001152795"/>
    </source>
</evidence>
<evidence type="ECO:0000313" key="3">
    <source>
        <dbReference type="EMBL" id="CAB3979493.1"/>
    </source>
</evidence>
<dbReference type="InterPro" id="IPR005176">
    <property type="entry name" value="PONY_dom"/>
</dbReference>
<feature type="compositionally biased region" description="Basic and acidic residues" evidence="2">
    <location>
        <begin position="20"/>
        <end position="35"/>
    </location>
</feature>
<dbReference type="PROSITE" id="PS51229">
    <property type="entry name" value="DCUN1"/>
    <property type="match status" value="1"/>
</dbReference>
<comment type="function">
    <text evidence="1">Neddylation of cullins play an essential role in the regulation of SCF-type complexes activity.</text>
</comment>
<dbReference type="InterPro" id="IPR042460">
    <property type="entry name" value="DCN1-like_PONY"/>
</dbReference>
<dbReference type="Gene3D" id="1.10.238.10">
    <property type="entry name" value="EF-hand"/>
    <property type="match status" value="1"/>
</dbReference>
<evidence type="ECO:0000256" key="1">
    <source>
        <dbReference type="RuleBase" id="RU410713"/>
    </source>
</evidence>